<dbReference type="Gene3D" id="1.10.1740.10">
    <property type="match status" value="1"/>
</dbReference>
<keyword evidence="3" id="KW-0238">DNA-binding</keyword>
<dbReference type="GO" id="GO:0046373">
    <property type="term" value="P:L-arabinose metabolic process"/>
    <property type="evidence" value="ECO:0007669"/>
    <property type="project" value="InterPro"/>
</dbReference>
<dbReference type="InterPro" id="IPR023296">
    <property type="entry name" value="Glyco_hydro_beta-prop_sf"/>
</dbReference>
<sequence>MVAAQRGDREALASLIEDHLDMLYNVAGRALNGHADVDDVVQETCLRVVESLPDIREPARFSGWILAIVRRQIVEGARRRRTSTERHSSLELATELPDPGADFADATVLRLRLSGQRRQVVEAVRWLDPDDRFLLSLWWLEVADHITRTDLATALGVPPGHAAVRIKRMRDQLDLARSIVGALDAQPRCPELAAQVYIWDGRPSPVWRKRLARHVRDCAACETHKRRLVPPDALLAGIAMLPLPPSLAAISFSALVAAPVAGAAAGAAGLSIAGWLPALGISKFAAAAGAVAVAVGGGVTIAVQDSGTGSGRPAAVAPATTPPAPAPEQTAERGGAVPAPGTPPAAFAASGGYAFAYFTETPNQSGASYGLHLAVSSDGLNWRPLNQNSPVVMPTAGDRGLRDPFILRKQDGTFVVLAADLKGTDFRRTSQYLHVWDSKDLRSFTGYRRIRMHDRDTHTWAPTAFWVASRQEYAIVYSANDGKDVLLANYTKDFRSVSAAEVYFSPEFGVLDADIVADNSAYYMYYKNVDDGLLYGARSTTGAPNSWTTYTAGLRQGTAIAGPMVVKNRGGGGWRLWGDSFGPVNNDFYAWSTSDITAGRWTLLSQREFTPPLNGKQGSIVEISPAELDGLVSAWGLPESVRLKSYNFPDRYVRHAANVGRIDAFPFDPHQDQLWRLVPGLADPAGVSFESINFPGRYLRHRDFAIRLDADDRSPTFRADATFYRTPGLADPAWSSFRSYNAPDRYLRHSKFLLRIDPISAGSRATDRQDATFRIS</sequence>
<dbReference type="CDD" id="cd23399">
    <property type="entry name" value="beta-trefoil_ABD_ABFB"/>
    <property type="match status" value="1"/>
</dbReference>
<dbReference type="Pfam" id="PF05270">
    <property type="entry name" value="AbfB"/>
    <property type="match status" value="1"/>
</dbReference>
<dbReference type="AlphaFoldDB" id="A0A919K545"/>
<evidence type="ECO:0000313" key="8">
    <source>
        <dbReference type="EMBL" id="GIF01072.1"/>
    </source>
</evidence>
<reference evidence="8" key="1">
    <citation type="submission" date="2021-01" db="EMBL/GenBank/DDBJ databases">
        <title>Whole genome shotgun sequence of Actinoplanes rishiriensis NBRC 108556.</title>
        <authorList>
            <person name="Komaki H."/>
            <person name="Tamura T."/>
        </authorList>
    </citation>
    <scope>NUCLEOTIDE SEQUENCE</scope>
    <source>
        <strain evidence="8">NBRC 108556</strain>
    </source>
</reference>
<keyword evidence="2" id="KW-0731">Sigma factor</keyword>
<dbReference type="GO" id="GO:0006352">
    <property type="term" value="P:DNA-templated transcription initiation"/>
    <property type="evidence" value="ECO:0007669"/>
    <property type="project" value="InterPro"/>
</dbReference>
<dbReference type="InterPro" id="IPR007627">
    <property type="entry name" value="RNA_pol_sigma70_r2"/>
</dbReference>
<evidence type="ECO:0000256" key="3">
    <source>
        <dbReference type="ARBA" id="ARBA00023125"/>
    </source>
</evidence>
<dbReference type="EMBL" id="BOMV01000097">
    <property type="protein sequence ID" value="GIF01072.1"/>
    <property type="molecule type" value="Genomic_DNA"/>
</dbReference>
<dbReference type="PANTHER" id="PTHR43133:SF8">
    <property type="entry name" value="RNA POLYMERASE SIGMA FACTOR HI_1459-RELATED"/>
    <property type="match status" value="1"/>
</dbReference>
<gene>
    <name evidence="8" type="ORF">Ari01nite_85360</name>
</gene>
<dbReference type="GO" id="GO:0046556">
    <property type="term" value="F:alpha-L-arabinofuranosidase activity"/>
    <property type="evidence" value="ECO:0007669"/>
    <property type="project" value="InterPro"/>
</dbReference>
<organism evidence="8 9">
    <name type="scientific">Paractinoplanes rishiriensis</name>
    <dbReference type="NCBI Taxonomy" id="1050105"/>
    <lineage>
        <taxon>Bacteria</taxon>
        <taxon>Bacillati</taxon>
        <taxon>Actinomycetota</taxon>
        <taxon>Actinomycetes</taxon>
        <taxon>Micromonosporales</taxon>
        <taxon>Micromonosporaceae</taxon>
        <taxon>Paractinoplanes</taxon>
    </lineage>
</organism>
<evidence type="ECO:0000256" key="5">
    <source>
        <dbReference type="SAM" id="MobiDB-lite"/>
    </source>
</evidence>
<evidence type="ECO:0000259" key="7">
    <source>
        <dbReference type="Pfam" id="PF05270"/>
    </source>
</evidence>
<dbReference type="SUPFAM" id="SSF110221">
    <property type="entry name" value="AbfB domain"/>
    <property type="match status" value="1"/>
</dbReference>
<dbReference type="Gene3D" id="2.80.10.50">
    <property type="match status" value="1"/>
</dbReference>
<evidence type="ECO:0000313" key="9">
    <source>
        <dbReference type="Proteomes" id="UP000636960"/>
    </source>
</evidence>
<evidence type="ECO:0000256" key="4">
    <source>
        <dbReference type="ARBA" id="ARBA00023163"/>
    </source>
</evidence>
<keyword evidence="1" id="KW-0805">Transcription regulation</keyword>
<name>A0A919K545_9ACTN</name>
<evidence type="ECO:0000259" key="6">
    <source>
        <dbReference type="Pfam" id="PF04542"/>
    </source>
</evidence>
<dbReference type="SUPFAM" id="SSF88946">
    <property type="entry name" value="Sigma2 domain of RNA polymerase sigma factors"/>
    <property type="match status" value="1"/>
</dbReference>
<dbReference type="Pfam" id="PF04542">
    <property type="entry name" value="Sigma70_r2"/>
    <property type="match status" value="1"/>
</dbReference>
<dbReference type="InterPro" id="IPR014284">
    <property type="entry name" value="RNA_pol_sigma-70_dom"/>
</dbReference>
<keyword evidence="4" id="KW-0804">Transcription</keyword>
<dbReference type="Proteomes" id="UP000636960">
    <property type="component" value="Unassembled WGS sequence"/>
</dbReference>
<dbReference type="GO" id="GO:0003677">
    <property type="term" value="F:DNA binding"/>
    <property type="evidence" value="ECO:0007669"/>
    <property type="project" value="UniProtKB-KW"/>
</dbReference>
<proteinExistence type="predicted"/>
<protein>
    <submittedName>
        <fullName evidence="8">Uncharacterized protein</fullName>
    </submittedName>
</protein>
<dbReference type="InterPro" id="IPR039425">
    <property type="entry name" value="RNA_pol_sigma-70-like"/>
</dbReference>
<feature type="domain" description="Alpha-L-arabinofuranosidase B arabinose-binding" evidence="7">
    <location>
        <begin position="642"/>
        <end position="775"/>
    </location>
</feature>
<feature type="domain" description="RNA polymerase sigma-70 region 2" evidence="6">
    <location>
        <begin position="15"/>
        <end position="81"/>
    </location>
</feature>
<dbReference type="PANTHER" id="PTHR43133">
    <property type="entry name" value="RNA POLYMERASE ECF-TYPE SIGMA FACTO"/>
    <property type="match status" value="1"/>
</dbReference>
<accession>A0A919K545</accession>
<dbReference type="Gene3D" id="2.115.10.20">
    <property type="entry name" value="Glycosyl hydrolase domain, family 43"/>
    <property type="match status" value="1"/>
</dbReference>
<dbReference type="NCBIfam" id="TIGR02937">
    <property type="entry name" value="sigma70-ECF"/>
    <property type="match status" value="1"/>
</dbReference>
<dbReference type="SUPFAM" id="SSF75005">
    <property type="entry name" value="Arabinanase/levansucrase/invertase"/>
    <property type="match status" value="1"/>
</dbReference>
<feature type="region of interest" description="Disordered" evidence="5">
    <location>
        <begin position="310"/>
        <end position="342"/>
    </location>
</feature>
<comment type="caution">
    <text evidence="8">The sequence shown here is derived from an EMBL/GenBank/DDBJ whole genome shotgun (WGS) entry which is preliminary data.</text>
</comment>
<dbReference type="InterPro" id="IPR007934">
    <property type="entry name" value="AbfB_ABD"/>
</dbReference>
<dbReference type="InterPro" id="IPR013325">
    <property type="entry name" value="RNA_pol_sigma_r2"/>
</dbReference>
<evidence type="ECO:0000256" key="2">
    <source>
        <dbReference type="ARBA" id="ARBA00023082"/>
    </source>
</evidence>
<dbReference type="CDD" id="cd08983">
    <property type="entry name" value="GH43_Bt3655-like"/>
    <property type="match status" value="1"/>
</dbReference>
<dbReference type="InterPro" id="IPR036195">
    <property type="entry name" value="AbfB_ABD_sf"/>
</dbReference>
<dbReference type="GO" id="GO:0016987">
    <property type="term" value="F:sigma factor activity"/>
    <property type="evidence" value="ECO:0007669"/>
    <property type="project" value="UniProtKB-KW"/>
</dbReference>
<evidence type="ECO:0000256" key="1">
    <source>
        <dbReference type="ARBA" id="ARBA00023015"/>
    </source>
</evidence>
<keyword evidence="9" id="KW-1185">Reference proteome</keyword>